<organism evidence="2 3">
    <name type="scientific">Enterobacter huaxiensis</name>
    <dbReference type="NCBI Taxonomy" id="2494702"/>
    <lineage>
        <taxon>Bacteria</taxon>
        <taxon>Pseudomonadati</taxon>
        <taxon>Pseudomonadota</taxon>
        <taxon>Gammaproteobacteria</taxon>
        <taxon>Enterobacterales</taxon>
        <taxon>Enterobacteriaceae</taxon>
        <taxon>Enterobacter</taxon>
    </lineage>
</organism>
<feature type="transmembrane region" description="Helical" evidence="1">
    <location>
        <begin position="120"/>
        <end position="141"/>
    </location>
</feature>
<feature type="transmembrane region" description="Helical" evidence="1">
    <location>
        <begin position="197"/>
        <end position="219"/>
    </location>
</feature>
<keyword evidence="1" id="KW-0812">Transmembrane</keyword>
<gene>
    <name evidence="2" type="ORF">EJE24_09735</name>
</gene>
<reference evidence="2 3" key="1">
    <citation type="submission" date="2018-12" db="EMBL/GenBank/DDBJ databases">
        <title>The Genome Submission of two Enterobacter spp. strains.</title>
        <authorList>
            <person name="Wu W."/>
            <person name="Wei L."/>
            <person name="Feng Y."/>
            <person name="Zong Z."/>
        </authorList>
    </citation>
    <scope>NUCLEOTIDE SEQUENCE [LARGE SCALE GENOMIC DNA]</scope>
    <source>
        <strain evidence="2 3">WCHEHu045002</strain>
    </source>
</reference>
<evidence type="ECO:0000313" key="3">
    <source>
        <dbReference type="Proteomes" id="UP000276389"/>
    </source>
</evidence>
<keyword evidence="1" id="KW-1133">Transmembrane helix</keyword>
<feature type="transmembrane region" description="Helical" evidence="1">
    <location>
        <begin position="289"/>
        <end position="307"/>
    </location>
</feature>
<proteinExistence type="predicted"/>
<accession>A0A3R9PVQ8</accession>
<evidence type="ECO:0008006" key="4">
    <source>
        <dbReference type="Google" id="ProtNLM"/>
    </source>
</evidence>
<feature type="transmembrane region" description="Helical" evidence="1">
    <location>
        <begin position="226"/>
        <end position="243"/>
    </location>
</feature>
<feature type="transmembrane region" description="Helical" evidence="1">
    <location>
        <begin position="16"/>
        <end position="32"/>
    </location>
</feature>
<sequence>MIPDYLTFIRFQDKRNLLLIYVVTLILLGFYGKNSGFSFSREDAWCVSGILALVLYAFITDLRAYWAYKCVVKNVDLSCFLDDERSVRHHFLFSPFTVLAGAALLFCGLTWALFSLASPGLALAAVAIVAPLLIWGIFALLRPVYIRQVIVSARDTIKYKRLTGYLAVAVVMSVMMNLLTIAPLGRRAEFDFYGHYFTLKAIITMLILCAVVLAINLLFLRFTKRYIFLGHLFLNEIDLYFSQAIPWRSLYAKPLWLRLAILLVIQFAWLVLVALVVTLAGRALCFEAYFLLCYAPCLAYYVLHAWWKWHNDFMMSCDMCLRWDEIKRQNALW</sequence>
<name>A0A3R9PVQ8_9ENTR</name>
<evidence type="ECO:0000313" key="2">
    <source>
        <dbReference type="EMBL" id="RSK68025.1"/>
    </source>
</evidence>
<dbReference type="EMBL" id="RWHU01000003">
    <property type="protein sequence ID" value="RSK68025.1"/>
    <property type="molecule type" value="Genomic_DNA"/>
</dbReference>
<dbReference type="Proteomes" id="UP000276389">
    <property type="component" value="Unassembled WGS sequence"/>
</dbReference>
<protein>
    <recommendedName>
        <fullName evidence="4">Inner membrane protein</fullName>
    </recommendedName>
</protein>
<feature type="transmembrane region" description="Helical" evidence="1">
    <location>
        <begin position="162"/>
        <end position="185"/>
    </location>
</feature>
<feature type="transmembrane region" description="Helical" evidence="1">
    <location>
        <begin position="255"/>
        <end position="277"/>
    </location>
</feature>
<feature type="transmembrane region" description="Helical" evidence="1">
    <location>
        <begin position="44"/>
        <end position="66"/>
    </location>
</feature>
<feature type="transmembrane region" description="Helical" evidence="1">
    <location>
        <begin position="91"/>
        <end position="114"/>
    </location>
</feature>
<dbReference type="AlphaFoldDB" id="A0A3R9PVQ8"/>
<keyword evidence="1" id="KW-0472">Membrane</keyword>
<dbReference type="RefSeq" id="WP_125914348.1">
    <property type="nucleotide sequence ID" value="NZ_JANZKT010000015.1"/>
</dbReference>
<comment type="caution">
    <text evidence="2">The sequence shown here is derived from an EMBL/GenBank/DDBJ whole genome shotgun (WGS) entry which is preliminary data.</text>
</comment>
<evidence type="ECO:0000256" key="1">
    <source>
        <dbReference type="SAM" id="Phobius"/>
    </source>
</evidence>